<dbReference type="Pfam" id="PF00226">
    <property type="entry name" value="DnaJ"/>
    <property type="match status" value="1"/>
</dbReference>
<evidence type="ECO:0000256" key="1">
    <source>
        <dbReference type="SAM" id="MobiDB-lite"/>
    </source>
</evidence>
<dbReference type="PANTHER" id="PTHR43948:SF10">
    <property type="entry name" value="MRJ, ISOFORM E"/>
    <property type="match status" value="1"/>
</dbReference>
<dbReference type="InterPro" id="IPR001623">
    <property type="entry name" value="DnaJ_domain"/>
</dbReference>
<evidence type="ECO:0000259" key="2">
    <source>
        <dbReference type="PROSITE" id="PS50076"/>
    </source>
</evidence>
<dbReference type="SUPFAM" id="SSF46565">
    <property type="entry name" value="Chaperone J-domain"/>
    <property type="match status" value="1"/>
</dbReference>
<dbReference type="PROSITE" id="PS50076">
    <property type="entry name" value="DNAJ_2"/>
    <property type="match status" value="1"/>
</dbReference>
<reference evidence="3 4" key="1">
    <citation type="submission" date="2021-06" db="EMBL/GenBank/DDBJ databases">
        <authorList>
            <person name="Kallberg Y."/>
            <person name="Tangrot J."/>
            <person name="Rosling A."/>
        </authorList>
    </citation>
    <scope>NUCLEOTIDE SEQUENCE [LARGE SCALE GENOMIC DNA]</scope>
    <source>
        <strain evidence="3 4">120-4 pot B 10/14</strain>
    </source>
</reference>
<feature type="region of interest" description="Disordered" evidence="1">
    <location>
        <begin position="75"/>
        <end position="104"/>
    </location>
</feature>
<organism evidence="3 4">
    <name type="scientific">Gigaspora margarita</name>
    <dbReference type="NCBI Taxonomy" id="4874"/>
    <lineage>
        <taxon>Eukaryota</taxon>
        <taxon>Fungi</taxon>
        <taxon>Fungi incertae sedis</taxon>
        <taxon>Mucoromycota</taxon>
        <taxon>Glomeromycotina</taxon>
        <taxon>Glomeromycetes</taxon>
        <taxon>Diversisporales</taxon>
        <taxon>Gigasporaceae</taxon>
        <taxon>Gigaspora</taxon>
    </lineage>
</organism>
<sequence length="130" mass="15549">MPRIKKSEFYKILRIKSTATLLEIKQAYRKLALVFHPDKNVNKSKNECVEAEKKFKEIQEAYDYLITNYKEFKKGKIPQQKKKKASKKTRPQRNKKTSKKTELQQEMKISKEFKNVFTKAIMKTLFDILK</sequence>
<keyword evidence="4" id="KW-1185">Reference proteome</keyword>
<feature type="compositionally biased region" description="Basic residues" evidence="1">
    <location>
        <begin position="75"/>
        <end position="98"/>
    </location>
</feature>
<evidence type="ECO:0000313" key="3">
    <source>
        <dbReference type="EMBL" id="CAG8543127.1"/>
    </source>
</evidence>
<dbReference type="Proteomes" id="UP000789901">
    <property type="component" value="Unassembled WGS sequence"/>
</dbReference>
<comment type="caution">
    <text evidence="3">The sequence shown here is derived from an EMBL/GenBank/DDBJ whole genome shotgun (WGS) entry which is preliminary data.</text>
</comment>
<accession>A0ABN7UCA0</accession>
<dbReference type="PANTHER" id="PTHR43948">
    <property type="entry name" value="DNAJ HOMOLOG SUBFAMILY B"/>
    <property type="match status" value="1"/>
</dbReference>
<evidence type="ECO:0000313" key="4">
    <source>
        <dbReference type="Proteomes" id="UP000789901"/>
    </source>
</evidence>
<dbReference type="EMBL" id="CAJVQB010001612">
    <property type="protein sequence ID" value="CAG8543127.1"/>
    <property type="molecule type" value="Genomic_DNA"/>
</dbReference>
<protein>
    <submittedName>
        <fullName evidence="3">14727_t:CDS:1</fullName>
    </submittedName>
</protein>
<dbReference type="Gene3D" id="1.10.287.110">
    <property type="entry name" value="DnaJ domain"/>
    <property type="match status" value="1"/>
</dbReference>
<name>A0ABN7UCA0_GIGMA</name>
<proteinExistence type="predicted"/>
<gene>
    <name evidence="3" type="ORF">GMARGA_LOCUS4182</name>
</gene>
<dbReference type="InterPro" id="IPR036869">
    <property type="entry name" value="J_dom_sf"/>
</dbReference>
<feature type="domain" description="J" evidence="2">
    <location>
        <begin position="8"/>
        <end position="70"/>
    </location>
</feature>
<dbReference type="PRINTS" id="PR00625">
    <property type="entry name" value="JDOMAIN"/>
</dbReference>
<dbReference type="CDD" id="cd06257">
    <property type="entry name" value="DnaJ"/>
    <property type="match status" value="1"/>
</dbReference>
<dbReference type="SMART" id="SM00271">
    <property type="entry name" value="DnaJ"/>
    <property type="match status" value="1"/>
</dbReference>